<feature type="domain" description="Purple acid phosphatase N-terminal" evidence="4">
    <location>
        <begin position="27"/>
        <end position="112"/>
    </location>
</feature>
<protein>
    <submittedName>
        <fullName evidence="5">T9SS sorting signal type C domain-containing protein</fullName>
    </submittedName>
</protein>
<dbReference type="InterPro" id="IPR004843">
    <property type="entry name" value="Calcineurin-like_PHP"/>
</dbReference>
<dbReference type="Gene3D" id="2.60.40.10">
    <property type="entry name" value="Immunoglobulins"/>
    <property type="match status" value="1"/>
</dbReference>
<dbReference type="Gene3D" id="3.60.21.10">
    <property type="match status" value="1"/>
</dbReference>
<dbReference type="Proteomes" id="UP001589607">
    <property type="component" value="Unassembled WGS sequence"/>
</dbReference>
<dbReference type="Gene3D" id="2.60.40.380">
    <property type="entry name" value="Purple acid phosphatase-like, N-terminal"/>
    <property type="match status" value="1"/>
</dbReference>
<dbReference type="Pfam" id="PF00149">
    <property type="entry name" value="Metallophos"/>
    <property type="match status" value="1"/>
</dbReference>
<sequence>MKKTLFFLLLLTYLSVFSNNDKYRIILLDDPSTTITIAWNQISGSSPTVYYGTTDYGTNWNSYPNSKTVSRSVSYRGMNNNFARVNGLTANTTYYFVIKDSQGTSQRFWFKTAPNDLSRLSFIAGGDSRNNRAPRQKANKLVAKLKPHAVFFGGDMTSSDNDSQWQEWFDDWQLTTASDGRMFPIIPVRGNHEGASTIYNLFDTPNSDSYYAVTFGANLVRMYSLNSEISVTGNQNTWLNTDLQANTNVIWKGAQYHKPMRPHNASKSEGTHVYNAWAETFYNNQVRMVIDCDSHTVKSTWPLKPSTQPGSDEGFIRDDTNGTVYLGEGCWGAPLRSNNDDKSWTRNSGSFNQFKLIFIDQNKIEARTIKVDNADSVGSVSNTNPFILPTNLDVWTPSNGAVVEIFKNTSEPAPQIQLANITNGQCYDNGSNINIAVNILENGGGIENAKLYINGTFVSTDTAAPFAFNYSFSSGIQTINVVATDVNGRTASTERYIFVEQFTKTETFTILTGDDDVEEAQDGRLYTDSSDLEMVYDSYNNLQYQTIGLRFGNIKIPHGATINNAYIQFTSDETNTASCQLQIAIENTDDAAEYIEALSYGVSSRNYNTNLVNWSPNAWSSTNQSSTSQQTPSLVNLVQSIINKSTWQNGNAMAFRIKGTGVSLTNTSSKRVADSFEGGTDKSAKLIINYTYSCNNALYKDEFVATPQLKVTTNNNTIAVSYLENIKSIEIYDITGKLLAREEDLNQTSVSITSIQKNNQLLLIKTITQNGIIVSSKVVF</sequence>
<dbReference type="Pfam" id="PF17957">
    <property type="entry name" value="Big_7"/>
    <property type="match status" value="1"/>
</dbReference>
<gene>
    <name evidence="5" type="ORF">ACFFVF_00400</name>
</gene>
<dbReference type="InterPro" id="IPR013783">
    <property type="entry name" value="Ig-like_fold"/>
</dbReference>
<dbReference type="InterPro" id="IPR008963">
    <property type="entry name" value="Purple_acid_Pase-like_N"/>
</dbReference>
<dbReference type="InterPro" id="IPR029052">
    <property type="entry name" value="Metallo-depent_PP-like"/>
</dbReference>
<reference evidence="5 6" key="1">
    <citation type="submission" date="2024-09" db="EMBL/GenBank/DDBJ databases">
        <authorList>
            <person name="Sun Q."/>
            <person name="Mori K."/>
        </authorList>
    </citation>
    <scope>NUCLEOTIDE SEQUENCE [LARGE SCALE GENOMIC DNA]</scope>
    <source>
        <strain evidence="5 6">CECT 7955</strain>
    </source>
</reference>
<name>A0ABV5GJE0_9FLAO</name>
<accession>A0ABV5GJE0</accession>
<proteinExistence type="predicted"/>
<dbReference type="PANTHER" id="PTHR22953:SF153">
    <property type="entry name" value="PURPLE ACID PHOSPHATASE"/>
    <property type="match status" value="1"/>
</dbReference>
<dbReference type="SUPFAM" id="SSF49363">
    <property type="entry name" value="Purple acid phosphatase, N-terminal domain"/>
    <property type="match status" value="1"/>
</dbReference>
<organism evidence="5 6">
    <name type="scientific">Flavobacterium jumunjinense</name>
    <dbReference type="NCBI Taxonomy" id="998845"/>
    <lineage>
        <taxon>Bacteria</taxon>
        <taxon>Pseudomonadati</taxon>
        <taxon>Bacteroidota</taxon>
        <taxon>Flavobacteriia</taxon>
        <taxon>Flavobacteriales</taxon>
        <taxon>Flavobacteriaceae</taxon>
        <taxon>Flavobacterium</taxon>
    </lineage>
</organism>
<comment type="caution">
    <text evidence="5">The sequence shown here is derived from an EMBL/GenBank/DDBJ whole genome shotgun (WGS) entry which is preliminary data.</text>
</comment>
<evidence type="ECO:0000256" key="2">
    <source>
        <dbReference type="SAM" id="SignalP"/>
    </source>
</evidence>
<dbReference type="PANTHER" id="PTHR22953">
    <property type="entry name" value="ACID PHOSPHATASE RELATED"/>
    <property type="match status" value="1"/>
</dbReference>
<feature type="signal peptide" evidence="2">
    <location>
        <begin position="1"/>
        <end position="18"/>
    </location>
</feature>
<dbReference type="Pfam" id="PF16656">
    <property type="entry name" value="Pur_ac_phosph_N"/>
    <property type="match status" value="1"/>
</dbReference>
<evidence type="ECO:0000259" key="4">
    <source>
        <dbReference type="Pfam" id="PF16656"/>
    </source>
</evidence>
<dbReference type="RefSeq" id="WP_236454537.1">
    <property type="nucleotide sequence ID" value="NZ_CBCSGE010000007.1"/>
</dbReference>
<dbReference type="SUPFAM" id="SSF56300">
    <property type="entry name" value="Metallo-dependent phosphatases"/>
    <property type="match status" value="1"/>
</dbReference>
<feature type="domain" description="Calcineurin-like phosphoesterase" evidence="3">
    <location>
        <begin position="139"/>
        <end position="287"/>
    </location>
</feature>
<dbReference type="InterPro" id="IPR039331">
    <property type="entry name" value="PAPs-like"/>
</dbReference>
<evidence type="ECO:0000256" key="1">
    <source>
        <dbReference type="ARBA" id="ARBA00022729"/>
    </source>
</evidence>
<keyword evidence="1 2" id="KW-0732">Signal</keyword>
<feature type="chain" id="PRO_5046633346" evidence="2">
    <location>
        <begin position="19"/>
        <end position="780"/>
    </location>
</feature>
<dbReference type="EMBL" id="JBHMEY010000001">
    <property type="protein sequence ID" value="MFB9094960.1"/>
    <property type="molecule type" value="Genomic_DNA"/>
</dbReference>
<evidence type="ECO:0000313" key="5">
    <source>
        <dbReference type="EMBL" id="MFB9094960.1"/>
    </source>
</evidence>
<evidence type="ECO:0000313" key="6">
    <source>
        <dbReference type="Proteomes" id="UP001589607"/>
    </source>
</evidence>
<evidence type="ECO:0000259" key="3">
    <source>
        <dbReference type="Pfam" id="PF00149"/>
    </source>
</evidence>
<keyword evidence="6" id="KW-1185">Reference proteome</keyword>
<dbReference type="NCBIfam" id="NF033708">
    <property type="entry name" value="T9SS_Cterm_ChiA"/>
    <property type="match status" value="1"/>
</dbReference>
<dbReference type="InterPro" id="IPR015914">
    <property type="entry name" value="PAPs_N"/>
</dbReference>